<comment type="caution">
    <text evidence="2">The sequence shown here is derived from an EMBL/GenBank/DDBJ whole genome shotgun (WGS) entry which is preliminary data.</text>
</comment>
<dbReference type="EMBL" id="JAGTJQ010000003">
    <property type="protein sequence ID" value="KAH7035715.1"/>
    <property type="molecule type" value="Genomic_DNA"/>
</dbReference>
<protein>
    <submittedName>
        <fullName evidence="2">Uncharacterized protein</fullName>
    </submittedName>
</protein>
<organism evidence="2 3">
    <name type="scientific">Microdochium trichocladiopsis</name>
    <dbReference type="NCBI Taxonomy" id="1682393"/>
    <lineage>
        <taxon>Eukaryota</taxon>
        <taxon>Fungi</taxon>
        <taxon>Dikarya</taxon>
        <taxon>Ascomycota</taxon>
        <taxon>Pezizomycotina</taxon>
        <taxon>Sordariomycetes</taxon>
        <taxon>Xylariomycetidae</taxon>
        <taxon>Xylariales</taxon>
        <taxon>Microdochiaceae</taxon>
        <taxon>Microdochium</taxon>
    </lineage>
</organism>
<name>A0A9P9BT92_9PEZI</name>
<dbReference type="AlphaFoldDB" id="A0A9P9BT92"/>
<evidence type="ECO:0000313" key="2">
    <source>
        <dbReference type="EMBL" id="KAH7035715.1"/>
    </source>
</evidence>
<sequence>MMTELGRSSASVPCHRDGRAWLGGDKPLIDSHGAAIRMTQSPTGLARARPAQPRQTGFFVLLNMSQAAIVARRAEHACSRAGPGSEGPRELQDALSSGLASPTRSDGGGGSGGPESNAAPYQPASTPSVSRGTAARHQGGPQSPGLIILRSTKAGGSTPVLGDAIRESCVEDSRYNLR</sequence>
<keyword evidence="3" id="KW-1185">Reference proteome</keyword>
<feature type="region of interest" description="Disordered" evidence="1">
    <location>
        <begin position="1"/>
        <end position="22"/>
    </location>
</feature>
<proteinExistence type="predicted"/>
<evidence type="ECO:0000256" key="1">
    <source>
        <dbReference type="SAM" id="MobiDB-lite"/>
    </source>
</evidence>
<dbReference type="Proteomes" id="UP000756346">
    <property type="component" value="Unassembled WGS sequence"/>
</dbReference>
<evidence type="ECO:0000313" key="3">
    <source>
        <dbReference type="Proteomes" id="UP000756346"/>
    </source>
</evidence>
<dbReference type="GeneID" id="70193198"/>
<dbReference type="RefSeq" id="XP_046015808.1">
    <property type="nucleotide sequence ID" value="XM_046163652.1"/>
</dbReference>
<accession>A0A9P9BT92</accession>
<feature type="compositionally biased region" description="Polar residues" evidence="1">
    <location>
        <begin position="1"/>
        <end position="11"/>
    </location>
</feature>
<feature type="region of interest" description="Disordered" evidence="1">
    <location>
        <begin position="79"/>
        <end position="163"/>
    </location>
</feature>
<gene>
    <name evidence="2" type="ORF">B0I36DRAFT_95992</name>
</gene>
<feature type="compositionally biased region" description="Polar residues" evidence="1">
    <location>
        <begin position="94"/>
        <end position="104"/>
    </location>
</feature>
<reference evidence="2" key="1">
    <citation type="journal article" date="2021" name="Nat. Commun.">
        <title>Genetic determinants of endophytism in the Arabidopsis root mycobiome.</title>
        <authorList>
            <person name="Mesny F."/>
            <person name="Miyauchi S."/>
            <person name="Thiergart T."/>
            <person name="Pickel B."/>
            <person name="Atanasova L."/>
            <person name="Karlsson M."/>
            <person name="Huettel B."/>
            <person name="Barry K.W."/>
            <person name="Haridas S."/>
            <person name="Chen C."/>
            <person name="Bauer D."/>
            <person name="Andreopoulos W."/>
            <person name="Pangilinan J."/>
            <person name="LaButti K."/>
            <person name="Riley R."/>
            <person name="Lipzen A."/>
            <person name="Clum A."/>
            <person name="Drula E."/>
            <person name="Henrissat B."/>
            <person name="Kohler A."/>
            <person name="Grigoriev I.V."/>
            <person name="Martin F.M."/>
            <person name="Hacquard S."/>
        </authorList>
    </citation>
    <scope>NUCLEOTIDE SEQUENCE</scope>
    <source>
        <strain evidence="2">MPI-CAGE-CH-0230</strain>
    </source>
</reference>